<evidence type="ECO:0000313" key="3">
    <source>
        <dbReference type="Proteomes" id="UP000664654"/>
    </source>
</evidence>
<evidence type="ECO:0000313" key="2">
    <source>
        <dbReference type="EMBL" id="MBN7823917.1"/>
    </source>
</evidence>
<feature type="transmembrane region" description="Helical" evidence="1">
    <location>
        <begin position="276"/>
        <end position="298"/>
    </location>
</feature>
<gene>
    <name evidence="2" type="ORF">J0A66_01650</name>
</gene>
<keyword evidence="3" id="KW-1185">Reference proteome</keyword>
<feature type="transmembrane region" description="Helical" evidence="1">
    <location>
        <begin position="93"/>
        <end position="114"/>
    </location>
</feature>
<feature type="transmembrane region" description="Helical" evidence="1">
    <location>
        <begin position="37"/>
        <end position="59"/>
    </location>
</feature>
<feature type="transmembrane region" description="Helical" evidence="1">
    <location>
        <begin position="208"/>
        <end position="230"/>
    </location>
</feature>
<feature type="transmembrane region" description="Helical" evidence="1">
    <location>
        <begin position="6"/>
        <end position="25"/>
    </location>
</feature>
<feature type="transmembrane region" description="Helical" evidence="1">
    <location>
        <begin position="236"/>
        <end position="256"/>
    </location>
</feature>
<organism evidence="2 3">
    <name type="scientific">Bowmanella dokdonensis</name>
    <dbReference type="NCBI Taxonomy" id="751969"/>
    <lineage>
        <taxon>Bacteria</taxon>
        <taxon>Pseudomonadati</taxon>
        <taxon>Pseudomonadota</taxon>
        <taxon>Gammaproteobacteria</taxon>
        <taxon>Alteromonadales</taxon>
        <taxon>Alteromonadaceae</taxon>
        <taxon>Bowmanella</taxon>
    </lineage>
</organism>
<sequence>MLLYASILILWIVPMLMGFWHWLSVRKRSLRQASRAGLWRLTLCSTLYCVLAFNLTFFIQEVFLVLPKALTPGLIPVIYHNNHSWSGEHPLMYLFQGTGALATFLLGLACLWRVRGKRPESANGQLFMLWMAFSGLFMALPQLVIGALNPYNDVGMAMDYFQLSPTSKQTVAFLALLAMPLFSLSLIRPFMALAGTLDPAWQNKPMMLMYFILTLPAFLAIPLIVAYRVPREMVEVLALPLIVLLSGLVWMQFAAYRFDNQPLPVVTRPPSWRVPLFASLALLLVFQVLLRPGIVIAFH</sequence>
<dbReference type="AlphaFoldDB" id="A0A939DKD4"/>
<feature type="transmembrane region" description="Helical" evidence="1">
    <location>
        <begin position="126"/>
        <end position="149"/>
    </location>
</feature>
<keyword evidence="1" id="KW-1133">Transmembrane helix</keyword>
<keyword evidence="1" id="KW-0472">Membrane</keyword>
<reference evidence="2" key="1">
    <citation type="submission" date="2021-03" db="EMBL/GenBank/DDBJ databases">
        <title>novel species isolated from a fishpond in China.</title>
        <authorList>
            <person name="Lu H."/>
            <person name="Cai Z."/>
        </authorList>
    </citation>
    <scope>NUCLEOTIDE SEQUENCE</scope>
    <source>
        <strain evidence="2">JCM 30855</strain>
    </source>
</reference>
<accession>A0A939DKD4</accession>
<dbReference type="Proteomes" id="UP000664654">
    <property type="component" value="Unassembled WGS sequence"/>
</dbReference>
<dbReference type="EMBL" id="JAFKCV010000001">
    <property type="protein sequence ID" value="MBN7823917.1"/>
    <property type="molecule type" value="Genomic_DNA"/>
</dbReference>
<proteinExistence type="predicted"/>
<dbReference type="RefSeq" id="WP_206572020.1">
    <property type="nucleotide sequence ID" value="NZ_JAFKCV010000001.1"/>
</dbReference>
<protein>
    <submittedName>
        <fullName evidence="2">Uncharacterized protein</fullName>
    </submittedName>
</protein>
<comment type="caution">
    <text evidence="2">The sequence shown here is derived from an EMBL/GenBank/DDBJ whole genome shotgun (WGS) entry which is preliminary data.</text>
</comment>
<keyword evidence="1" id="KW-0812">Transmembrane</keyword>
<name>A0A939DKD4_9ALTE</name>
<evidence type="ECO:0000256" key="1">
    <source>
        <dbReference type="SAM" id="Phobius"/>
    </source>
</evidence>